<keyword evidence="12 17" id="KW-0456">Lyase</keyword>
<feature type="binding site" evidence="17">
    <location>
        <begin position="404"/>
        <end position="408"/>
    </location>
    <ligand>
        <name>AMP</name>
        <dbReference type="ChEBI" id="CHEBI:456215"/>
    </ligand>
</feature>
<keyword evidence="9 18" id="KW-0630">Potassium</keyword>
<evidence type="ECO:0000256" key="4">
    <source>
        <dbReference type="ARBA" id="ARBA00009524"/>
    </source>
</evidence>
<keyword evidence="10 17" id="KW-0520">NAD</keyword>
<dbReference type="Pfam" id="PF03853">
    <property type="entry name" value="YjeF_N"/>
    <property type="match status" value="1"/>
</dbReference>
<keyword evidence="7 17" id="KW-0067">ATP-binding</keyword>
<comment type="catalytic activity">
    <reaction evidence="15 17 19">
        <text>(6S)-NADHX + ADP = AMP + phosphate + NADH + H(+)</text>
        <dbReference type="Rhea" id="RHEA:32223"/>
        <dbReference type="ChEBI" id="CHEBI:15378"/>
        <dbReference type="ChEBI" id="CHEBI:43474"/>
        <dbReference type="ChEBI" id="CHEBI:57945"/>
        <dbReference type="ChEBI" id="CHEBI:64074"/>
        <dbReference type="ChEBI" id="CHEBI:456215"/>
        <dbReference type="ChEBI" id="CHEBI:456216"/>
        <dbReference type="EC" id="4.2.1.136"/>
    </reaction>
</comment>
<comment type="similarity">
    <text evidence="17">Belongs to the NnrD/CARKD family.</text>
</comment>
<comment type="catalytic activity">
    <reaction evidence="16 17 19">
        <text>(6S)-NADPHX + ADP = AMP + phosphate + NADPH + H(+)</text>
        <dbReference type="Rhea" id="RHEA:32235"/>
        <dbReference type="ChEBI" id="CHEBI:15378"/>
        <dbReference type="ChEBI" id="CHEBI:43474"/>
        <dbReference type="ChEBI" id="CHEBI:57783"/>
        <dbReference type="ChEBI" id="CHEBI:64076"/>
        <dbReference type="ChEBI" id="CHEBI:456215"/>
        <dbReference type="ChEBI" id="CHEBI:456216"/>
        <dbReference type="EC" id="4.2.1.136"/>
    </reaction>
</comment>
<keyword evidence="5 18" id="KW-0479">Metal-binding</keyword>
<keyword evidence="23" id="KW-1185">Reference proteome</keyword>
<evidence type="ECO:0000256" key="8">
    <source>
        <dbReference type="ARBA" id="ARBA00022857"/>
    </source>
</evidence>
<evidence type="ECO:0000256" key="15">
    <source>
        <dbReference type="ARBA" id="ARBA00048238"/>
    </source>
</evidence>
<sequence length="493" mass="50746">MRVVSTREMQRIDRLAQEEYGMPGVVLMERAALAVRQAMAGRYGALRGRRIHIYCGKGNNGGDGLALARLLAEDGAEVAALLTFAPEECRGLARENLERCRTYGIPVQSWADLEPRQAGAADIIVDALLGTGAAGPLQGSIADAVGRILELDRPVVAVDAPTGVDMDSGRVAGPAIRADLTVTFGLPKPGLLIFPGADYVGELITAAIGFPRPLLEEDPRTVWATPSVVRPWLPLRPADSHKGSTGHVLICGGSAGMTGAVAIAALAALRGGAGLVTAALRPGMPFAEKPLEVMATEWPALSGRLEAYRAIVAGPGMGTAPDGRELLAGLLRESGAPLVLDADALNLLAAEPALLRGHPASLILTPHPGEMARLTGLSVAAVQADRLETARRYAAEWNAVVVLKGARTITALPTGESYINSTGNPGMATAGMGDALSGLIAALLAQGLVPWRAAAAAVFLHGLAGDNAAGRLGPAGILASDVIGEFPVALKAL</sequence>
<dbReference type="HAMAP" id="MF_01965">
    <property type="entry name" value="NADHX_dehydratase"/>
    <property type="match status" value="1"/>
</dbReference>
<organism evidence="22 23">
    <name type="scientific">Hydrogenispora ethanolica</name>
    <dbReference type="NCBI Taxonomy" id="1082276"/>
    <lineage>
        <taxon>Bacteria</taxon>
        <taxon>Bacillati</taxon>
        <taxon>Bacillota</taxon>
        <taxon>Hydrogenispora</taxon>
    </lineage>
</organism>
<evidence type="ECO:0000256" key="16">
    <source>
        <dbReference type="ARBA" id="ARBA00049209"/>
    </source>
</evidence>
<dbReference type="SUPFAM" id="SSF53613">
    <property type="entry name" value="Ribokinase-like"/>
    <property type="match status" value="1"/>
</dbReference>
<evidence type="ECO:0000313" key="23">
    <source>
        <dbReference type="Proteomes" id="UP000295008"/>
    </source>
</evidence>
<evidence type="ECO:0000256" key="19">
    <source>
        <dbReference type="PIRNR" id="PIRNR017184"/>
    </source>
</evidence>
<gene>
    <name evidence="18" type="primary">nnrE</name>
    <name evidence="17" type="synonym">nnrD</name>
    <name evidence="22" type="ORF">EDC14_103110</name>
</gene>
<comment type="similarity">
    <text evidence="4 19">In the C-terminal section; belongs to the NnrD/CARKD family.</text>
</comment>
<evidence type="ECO:0000256" key="10">
    <source>
        <dbReference type="ARBA" id="ARBA00023027"/>
    </source>
</evidence>
<evidence type="ECO:0000256" key="9">
    <source>
        <dbReference type="ARBA" id="ARBA00022958"/>
    </source>
</evidence>
<evidence type="ECO:0000256" key="7">
    <source>
        <dbReference type="ARBA" id="ARBA00022840"/>
    </source>
</evidence>
<feature type="binding site" evidence="18">
    <location>
        <position position="60"/>
    </location>
    <ligand>
        <name>K(+)</name>
        <dbReference type="ChEBI" id="CHEBI:29103"/>
    </ligand>
</feature>
<feature type="binding site" evidence="18">
    <location>
        <begin position="59"/>
        <end position="63"/>
    </location>
    <ligand>
        <name>(6S)-NADPHX</name>
        <dbReference type="ChEBI" id="CHEBI:64076"/>
    </ligand>
</feature>
<dbReference type="EC" id="4.2.1.136" evidence="19"/>
<dbReference type="AlphaFoldDB" id="A0A4R1R858"/>
<dbReference type="PANTHER" id="PTHR12592:SF0">
    <property type="entry name" value="ATP-DEPENDENT (S)-NAD(P)H-HYDRATE DEHYDRATASE"/>
    <property type="match status" value="1"/>
</dbReference>
<dbReference type="GO" id="GO:0052855">
    <property type="term" value="F:ADP-dependent NAD(P)H-hydrate dehydratase activity"/>
    <property type="evidence" value="ECO:0007669"/>
    <property type="project" value="UniProtKB-UniRule"/>
</dbReference>
<keyword evidence="8 17" id="KW-0521">NADP</keyword>
<evidence type="ECO:0000256" key="13">
    <source>
        <dbReference type="ARBA" id="ARBA00023268"/>
    </source>
</evidence>
<dbReference type="PANTHER" id="PTHR12592">
    <property type="entry name" value="ATP-DEPENDENT (S)-NAD(P)H-HYDRATE DEHYDRATASE FAMILY MEMBER"/>
    <property type="match status" value="1"/>
</dbReference>
<dbReference type="EC" id="5.1.99.6" evidence="19"/>
<dbReference type="HAMAP" id="MF_01966">
    <property type="entry name" value="NADHX_epimerase"/>
    <property type="match status" value="1"/>
</dbReference>
<evidence type="ECO:0000256" key="12">
    <source>
        <dbReference type="ARBA" id="ARBA00023239"/>
    </source>
</evidence>
<dbReference type="GO" id="GO:0046496">
    <property type="term" value="P:nicotinamide nucleotide metabolic process"/>
    <property type="evidence" value="ECO:0007669"/>
    <property type="project" value="UniProtKB-UniRule"/>
</dbReference>
<comment type="function">
    <text evidence="18">Catalyzes the epimerization of the S- and R-forms of NAD(P)HX, a damaged form of NAD(P)H that is a result of enzymatic or heat-dependent hydration. This is a prerequisite for the S-specific NAD(P)H-hydrate dehydratase to allow the repair of both epimers of NAD(P)HX.</text>
</comment>
<comment type="similarity">
    <text evidence="18">Belongs to the NnrE/AIBP family.</text>
</comment>
<proteinExistence type="inferred from homology"/>
<dbReference type="GO" id="GO:0046872">
    <property type="term" value="F:metal ion binding"/>
    <property type="evidence" value="ECO:0007669"/>
    <property type="project" value="UniProtKB-UniRule"/>
</dbReference>
<evidence type="ECO:0000256" key="18">
    <source>
        <dbReference type="HAMAP-Rule" id="MF_01966"/>
    </source>
</evidence>
<keyword evidence="11 18" id="KW-0413">Isomerase</keyword>
<dbReference type="InterPro" id="IPR004443">
    <property type="entry name" value="YjeF_N_dom"/>
</dbReference>
<evidence type="ECO:0000256" key="5">
    <source>
        <dbReference type="ARBA" id="ARBA00022723"/>
    </source>
</evidence>
<accession>A0A4R1R858</accession>
<protein>
    <recommendedName>
        <fullName evidence="19">Bifunctional NAD(P)H-hydrate repair enzyme</fullName>
    </recommendedName>
    <alternativeName>
        <fullName evidence="19">Nicotinamide nucleotide repair protein</fullName>
    </alternativeName>
    <domain>
        <recommendedName>
            <fullName evidence="19">ADP-dependent (S)-NAD(P)H-hydrate dehydratase</fullName>
            <ecNumber evidence="19">4.2.1.136</ecNumber>
        </recommendedName>
        <alternativeName>
            <fullName evidence="19">ADP-dependent NAD(P)HX dehydratase</fullName>
        </alternativeName>
    </domain>
    <domain>
        <recommendedName>
            <fullName evidence="19">NAD(P)H-hydrate epimerase</fullName>
            <ecNumber evidence="19">5.1.99.6</ecNumber>
        </recommendedName>
    </domain>
</protein>
<feature type="binding site" evidence="17">
    <location>
        <position position="316"/>
    </location>
    <ligand>
        <name>(6S)-NADPHX</name>
        <dbReference type="ChEBI" id="CHEBI:64076"/>
    </ligand>
</feature>
<comment type="cofactor">
    <cofactor evidence="18 19">
        <name>K(+)</name>
        <dbReference type="ChEBI" id="CHEBI:29103"/>
    </cofactor>
    <text evidence="18 19">Binds 1 potassium ion per subunit.</text>
</comment>
<comment type="caution">
    <text evidence="18">Lacks conserved residue(s) required for the propagation of feature annotation.</text>
</comment>
<dbReference type="SUPFAM" id="SSF64153">
    <property type="entry name" value="YjeF N-terminal domain-like"/>
    <property type="match status" value="1"/>
</dbReference>
<name>A0A4R1R858_HYDET</name>
<dbReference type="Gene3D" id="3.40.1190.20">
    <property type="match status" value="1"/>
</dbReference>
<evidence type="ECO:0000256" key="17">
    <source>
        <dbReference type="HAMAP-Rule" id="MF_01965"/>
    </source>
</evidence>
<keyword evidence="6 17" id="KW-0547">Nucleotide-binding</keyword>
<dbReference type="PIRSF" id="PIRSF017184">
    <property type="entry name" value="Nnr"/>
    <property type="match status" value="1"/>
</dbReference>
<feature type="domain" description="YjeF N-terminal" evidence="21">
    <location>
        <begin position="9"/>
        <end position="216"/>
    </location>
</feature>
<dbReference type="Proteomes" id="UP000295008">
    <property type="component" value="Unassembled WGS sequence"/>
</dbReference>
<comment type="caution">
    <text evidence="22">The sequence shown here is derived from an EMBL/GenBank/DDBJ whole genome shotgun (WGS) entry which is preliminary data.</text>
</comment>
<feature type="binding site" evidence="17">
    <location>
        <position position="367"/>
    </location>
    <ligand>
        <name>(6S)-NADPHX</name>
        <dbReference type="ChEBI" id="CHEBI:64076"/>
    </ligand>
</feature>
<feature type="binding site" evidence="18">
    <location>
        <position position="162"/>
    </location>
    <ligand>
        <name>K(+)</name>
        <dbReference type="ChEBI" id="CHEBI:29103"/>
    </ligand>
</feature>
<reference evidence="22 23" key="1">
    <citation type="submission" date="2019-03" db="EMBL/GenBank/DDBJ databases">
        <title>Genomic Encyclopedia of Type Strains, Phase IV (KMG-IV): sequencing the most valuable type-strain genomes for metagenomic binning, comparative biology and taxonomic classification.</title>
        <authorList>
            <person name="Goeker M."/>
        </authorList>
    </citation>
    <scope>NUCLEOTIDE SEQUENCE [LARGE SCALE GENOMIC DNA]</scope>
    <source>
        <strain evidence="22 23">LX-B</strain>
    </source>
</reference>
<comment type="catalytic activity">
    <reaction evidence="2 18 19">
        <text>(6R)-NADPHX = (6S)-NADPHX</text>
        <dbReference type="Rhea" id="RHEA:32227"/>
        <dbReference type="ChEBI" id="CHEBI:64076"/>
        <dbReference type="ChEBI" id="CHEBI:64077"/>
        <dbReference type="EC" id="5.1.99.6"/>
    </reaction>
</comment>
<dbReference type="NCBIfam" id="TIGR00197">
    <property type="entry name" value="yjeF_nterm"/>
    <property type="match status" value="1"/>
</dbReference>
<feature type="binding site" evidence="17">
    <location>
        <position position="260"/>
    </location>
    <ligand>
        <name>(6S)-NADPHX</name>
        <dbReference type="ChEBI" id="CHEBI:64076"/>
    </ligand>
</feature>
<keyword evidence="13" id="KW-0511">Multifunctional enzyme</keyword>
<dbReference type="GO" id="GO:0052856">
    <property type="term" value="F:NAD(P)HX epimerase activity"/>
    <property type="evidence" value="ECO:0007669"/>
    <property type="project" value="UniProtKB-UniRule"/>
</dbReference>
<comment type="subunit">
    <text evidence="17">Homotetramer.</text>
</comment>
<feature type="binding site" evidence="17">
    <location>
        <position position="433"/>
    </location>
    <ligand>
        <name>AMP</name>
        <dbReference type="ChEBI" id="CHEBI:456215"/>
    </ligand>
</feature>
<comment type="similarity">
    <text evidence="3 19">In the N-terminal section; belongs to the NnrE/AIBP family.</text>
</comment>
<evidence type="ECO:0000256" key="11">
    <source>
        <dbReference type="ARBA" id="ARBA00023235"/>
    </source>
</evidence>
<dbReference type="InterPro" id="IPR036652">
    <property type="entry name" value="YjeF_N_dom_sf"/>
</dbReference>
<dbReference type="OrthoDB" id="9806925at2"/>
<comment type="catalytic activity">
    <reaction evidence="1 18 19">
        <text>(6R)-NADHX = (6S)-NADHX</text>
        <dbReference type="Rhea" id="RHEA:32215"/>
        <dbReference type="ChEBI" id="CHEBI:64074"/>
        <dbReference type="ChEBI" id="CHEBI:64075"/>
        <dbReference type="EC" id="5.1.99.6"/>
    </reaction>
</comment>
<dbReference type="EMBL" id="SLUN01000031">
    <property type="protein sequence ID" value="TCL61841.1"/>
    <property type="molecule type" value="Genomic_DNA"/>
</dbReference>
<dbReference type="Gene3D" id="3.40.50.10260">
    <property type="entry name" value="YjeF N-terminal domain"/>
    <property type="match status" value="1"/>
</dbReference>
<evidence type="ECO:0000256" key="14">
    <source>
        <dbReference type="ARBA" id="ARBA00025153"/>
    </source>
</evidence>
<dbReference type="PROSITE" id="PS51385">
    <property type="entry name" value="YJEF_N"/>
    <property type="match status" value="1"/>
</dbReference>
<comment type="function">
    <text evidence="17">Catalyzes the dehydration of the S-form of NAD(P)HX at the expense of ADP, which is converted to AMP. Together with NAD(P)HX epimerase, which catalyzes the epimerization of the S- and R-forms, the enzyme allows the repair of both epimers of NAD(P)HX, a damaged form of NAD(P)H that is a result of enzymatic or heat-dependent hydration.</text>
</comment>
<dbReference type="GO" id="GO:0005524">
    <property type="term" value="F:ATP binding"/>
    <property type="evidence" value="ECO:0007669"/>
    <property type="project" value="UniProtKB-UniRule"/>
</dbReference>
<comment type="cofactor">
    <cofactor evidence="17">
        <name>Mg(2+)</name>
        <dbReference type="ChEBI" id="CHEBI:18420"/>
    </cofactor>
</comment>
<evidence type="ECO:0000256" key="6">
    <source>
        <dbReference type="ARBA" id="ARBA00022741"/>
    </source>
</evidence>
<evidence type="ECO:0000256" key="3">
    <source>
        <dbReference type="ARBA" id="ARBA00006001"/>
    </source>
</evidence>
<evidence type="ECO:0000313" key="22">
    <source>
        <dbReference type="EMBL" id="TCL61841.1"/>
    </source>
</evidence>
<dbReference type="InterPro" id="IPR030677">
    <property type="entry name" value="Nnr"/>
</dbReference>
<dbReference type="NCBIfam" id="TIGR00196">
    <property type="entry name" value="yjeF_cterm"/>
    <property type="match status" value="1"/>
</dbReference>
<dbReference type="PROSITE" id="PS51383">
    <property type="entry name" value="YJEF_C_3"/>
    <property type="match status" value="1"/>
</dbReference>
<feature type="binding site" evidence="18">
    <location>
        <position position="159"/>
    </location>
    <ligand>
        <name>(6S)-NADPHX</name>
        <dbReference type="ChEBI" id="CHEBI:64076"/>
    </ligand>
</feature>
<feature type="binding site" evidence="18">
    <location>
        <position position="126"/>
    </location>
    <ligand>
        <name>K(+)</name>
        <dbReference type="ChEBI" id="CHEBI:29103"/>
    </ligand>
</feature>
<dbReference type="InterPro" id="IPR000631">
    <property type="entry name" value="CARKD"/>
</dbReference>
<dbReference type="Pfam" id="PF01256">
    <property type="entry name" value="Carb_kinase"/>
    <property type="match status" value="1"/>
</dbReference>
<comment type="function">
    <text evidence="14 19">Bifunctional enzyme that catalyzes the epimerization of the S- and R-forms of NAD(P)HX and the dehydration of the S-form of NAD(P)HX at the expense of ADP, which is converted to AMP. This allows the repair of both epimers of NAD(P)HX, a damaged form of NAD(P)H that is a result of enzymatic or heat-dependent hydration.</text>
</comment>
<feature type="binding site" evidence="17">
    <location>
        <position position="434"/>
    </location>
    <ligand>
        <name>(6S)-NADPHX</name>
        <dbReference type="ChEBI" id="CHEBI:64076"/>
    </ligand>
</feature>
<evidence type="ECO:0000259" key="20">
    <source>
        <dbReference type="PROSITE" id="PS51383"/>
    </source>
</evidence>
<dbReference type="GO" id="GO:0110051">
    <property type="term" value="P:metabolite repair"/>
    <property type="evidence" value="ECO:0007669"/>
    <property type="project" value="TreeGrafter"/>
</dbReference>
<dbReference type="CDD" id="cd01171">
    <property type="entry name" value="YXKO-related"/>
    <property type="match status" value="1"/>
</dbReference>
<evidence type="ECO:0000256" key="2">
    <source>
        <dbReference type="ARBA" id="ARBA00000909"/>
    </source>
</evidence>
<evidence type="ECO:0000256" key="1">
    <source>
        <dbReference type="ARBA" id="ARBA00000013"/>
    </source>
</evidence>
<evidence type="ECO:0000259" key="21">
    <source>
        <dbReference type="PROSITE" id="PS51385"/>
    </source>
</evidence>
<dbReference type="InterPro" id="IPR029056">
    <property type="entry name" value="Ribokinase-like"/>
</dbReference>
<feature type="domain" description="YjeF C-terminal" evidence="20">
    <location>
        <begin position="225"/>
        <end position="493"/>
    </location>
</feature>
<feature type="binding site" evidence="18">
    <location>
        <begin position="130"/>
        <end position="136"/>
    </location>
    <ligand>
        <name>(6S)-NADPHX</name>
        <dbReference type="ChEBI" id="CHEBI:64076"/>
    </ligand>
</feature>